<proteinExistence type="predicted"/>
<name>B4GSL1_DROPE</name>
<gene>
    <name evidence="1" type="primary">Dper\GL26559</name>
    <name evidence="1" type="ORF">Dper_GL26559</name>
</gene>
<reference evidence="1 2" key="1">
    <citation type="journal article" date="2007" name="Nature">
        <title>Evolution of genes and genomes on the Drosophila phylogeny.</title>
        <authorList>
            <consortium name="Drosophila 12 Genomes Consortium"/>
            <person name="Clark A.G."/>
            <person name="Eisen M.B."/>
            <person name="Smith D.R."/>
            <person name="Bergman C.M."/>
            <person name="Oliver B."/>
            <person name="Markow T.A."/>
            <person name="Kaufman T.C."/>
            <person name="Kellis M."/>
            <person name="Gelbart W."/>
            <person name="Iyer V.N."/>
            <person name="Pollard D.A."/>
            <person name="Sackton T.B."/>
            <person name="Larracuente A.M."/>
            <person name="Singh N.D."/>
            <person name="Abad J.P."/>
            <person name="Abt D.N."/>
            <person name="Adryan B."/>
            <person name="Aguade M."/>
            <person name="Akashi H."/>
            <person name="Anderson W.W."/>
            <person name="Aquadro C.F."/>
            <person name="Ardell D.H."/>
            <person name="Arguello R."/>
            <person name="Artieri C.G."/>
            <person name="Barbash D.A."/>
            <person name="Barker D."/>
            <person name="Barsanti P."/>
            <person name="Batterham P."/>
            <person name="Batzoglou S."/>
            <person name="Begun D."/>
            <person name="Bhutkar A."/>
            <person name="Blanco E."/>
            <person name="Bosak S.A."/>
            <person name="Bradley R.K."/>
            <person name="Brand A.D."/>
            <person name="Brent M.R."/>
            <person name="Brooks A.N."/>
            <person name="Brown R.H."/>
            <person name="Butlin R.K."/>
            <person name="Caggese C."/>
            <person name="Calvi B.R."/>
            <person name="Bernardo de Carvalho A."/>
            <person name="Caspi A."/>
            <person name="Castrezana S."/>
            <person name="Celniker S.E."/>
            <person name="Chang J.L."/>
            <person name="Chapple C."/>
            <person name="Chatterji S."/>
            <person name="Chinwalla A."/>
            <person name="Civetta A."/>
            <person name="Clifton S.W."/>
            <person name="Comeron J.M."/>
            <person name="Costello J.C."/>
            <person name="Coyne J.A."/>
            <person name="Daub J."/>
            <person name="David R.G."/>
            <person name="Delcher A.L."/>
            <person name="Delehaunty K."/>
            <person name="Do C.B."/>
            <person name="Ebling H."/>
            <person name="Edwards K."/>
            <person name="Eickbush T."/>
            <person name="Evans J.D."/>
            <person name="Filipski A."/>
            <person name="Findeiss S."/>
            <person name="Freyhult E."/>
            <person name="Fulton L."/>
            <person name="Fulton R."/>
            <person name="Garcia A.C."/>
            <person name="Gardiner A."/>
            <person name="Garfield D.A."/>
            <person name="Garvin B.E."/>
            <person name="Gibson G."/>
            <person name="Gilbert D."/>
            <person name="Gnerre S."/>
            <person name="Godfrey J."/>
            <person name="Good R."/>
            <person name="Gotea V."/>
            <person name="Gravely B."/>
            <person name="Greenberg A.J."/>
            <person name="Griffiths-Jones S."/>
            <person name="Gross S."/>
            <person name="Guigo R."/>
            <person name="Gustafson E.A."/>
            <person name="Haerty W."/>
            <person name="Hahn M.W."/>
            <person name="Halligan D.L."/>
            <person name="Halpern A.L."/>
            <person name="Halter G.M."/>
            <person name="Han M.V."/>
            <person name="Heger A."/>
            <person name="Hillier L."/>
            <person name="Hinrichs A.S."/>
            <person name="Holmes I."/>
            <person name="Hoskins R.A."/>
            <person name="Hubisz M.J."/>
            <person name="Hultmark D."/>
            <person name="Huntley M.A."/>
            <person name="Jaffe D.B."/>
            <person name="Jagadeeshan S."/>
            <person name="Jeck W.R."/>
            <person name="Johnson J."/>
            <person name="Jones C.D."/>
            <person name="Jordan W.C."/>
            <person name="Karpen G.H."/>
            <person name="Kataoka E."/>
            <person name="Keightley P.D."/>
            <person name="Kheradpour P."/>
            <person name="Kirkness E.F."/>
            <person name="Koerich L.B."/>
            <person name="Kristiansen K."/>
            <person name="Kudrna D."/>
            <person name="Kulathinal R.J."/>
            <person name="Kumar S."/>
            <person name="Kwok R."/>
            <person name="Lander E."/>
            <person name="Langley C.H."/>
            <person name="Lapoint R."/>
            <person name="Lazzaro B.P."/>
            <person name="Lee S.J."/>
            <person name="Levesque L."/>
            <person name="Li R."/>
            <person name="Lin C.F."/>
            <person name="Lin M.F."/>
            <person name="Lindblad-Toh K."/>
            <person name="Llopart A."/>
            <person name="Long M."/>
            <person name="Low L."/>
            <person name="Lozovsky E."/>
            <person name="Lu J."/>
            <person name="Luo M."/>
            <person name="Machado C.A."/>
            <person name="Makalowski W."/>
            <person name="Marzo M."/>
            <person name="Matsuda M."/>
            <person name="Matzkin L."/>
            <person name="McAllister B."/>
            <person name="McBride C.S."/>
            <person name="McKernan B."/>
            <person name="McKernan K."/>
            <person name="Mendez-Lago M."/>
            <person name="Minx P."/>
            <person name="Mollenhauer M.U."/>
            <person name="Montooth K."/>
            <person name="Mount S.M."/>
            <person name="Mu X."/>
            <person name="Myers E."/>
            <person name="Negre B."/>
            <person name="Newfeld S."/>
            <person name="Nielsen R."/>
            <person name="Noor M.A."/>
            <person name="O'Grady P."/>
            <person name="Pachter L."/>
            <person name="Papaceit M."/>
            <person name="Parisi M.J."/>
            <person name="Parisi M."/>
            <person name="Parts L."/>
            <person name="Pedersen J.S."/>
            <person name="Pesole G."/>
            <person name="Phillippy A.M."/>
            <person name="Ponting C.P."/>
            <person name="Pop M."/>
            <person name="Porcelli D."/>
            <person name="Powell J.R."/>
            <person name="Prohaska S."/>
            <person name="Pruitt K."/>
            <person name="Puig M."/>
            <person name="Quesneville H."/>
            <person name="Ram K.R."/>
            <person name="Rand D."/>
            <person name="Rasmussen M.D."/>
            <person name="Reed L.K."/>
            <person name="Reenan R."/>
            <person name="Reily A."/>
            <person name="Remington K.A."/>
            <person name="Rieger T.T."/>
            <person name="Ritchie M.G."/>
            <person name="Robin C."/>
            <person name="Rogers Y.H."/>
            <person name="Rohde C."/>
            <person name="Rozas J."/>
            <person name="Rubenfield M.J."/>
            <person name="Ruiz A."/>
            <person name="Russo S."/>
            <person name="Salzberg S.L."/>
            <person name="Sanchez-Gracia A."/>
            <person name="Saranga D.J."/>
            <person name="Sato H."/>
            <person name="Schaeffer S.W."/>
            <person name="Schatz M.C."/>
            <person name="Schlenke T."/>
            <person name="Schwartz R."/>
            <person name="Segarra C."/>
            <person name="Singh R.S."/>
            <person name="Sirot L."/>
            <person name="Sirota M."/>
            <person name="Sisneros N.B."/>
            <person name="Smith C.D."/>
            <person name="Smith T.F."/>
            <person name="Spieth J."/>
            <person name="Stage D.E."/>
            <person name="Stark A."/>
            <person name="Stephan W."/>
            <person name="Strausberg R.L."/>
            <person name="Strempel S."/>
            <person name="Sturgill D."/>
            <person name="Sutton G."/>
            <person name="Sutton G.G."/>
            <person name="Tao W."/>
            <person name="Teichmann S."/>
            <person name="Tobari Y.N."/>
            <person name="Tomimura Y."/>
            <person name="Tsolas J.M."/>
            <person name="Valente V.L."/>
            <person name="Venter E."/>
            <person name="Venter J.C."/>
            <person name="Vicario S."/>
            <person name="Vieira F.G."/>
            <person name="Vilella A.J."/>
            <person name="Villasante A."/>
            <person name="Walenz B."/>
            <person name="Wang J."/>
            <person name="Wasserman M."/>
            <person name="Watts T."/>
            <person name="Wilson D."/>
            <person name="Wilson R.K."/>
            <person name="Wing R.A."/>
            <person name="Wolfner M.F."/>
            <person name="Wong A."/>
            <person name="Wong G.K."/>
            <person name="Wu C.I."/>
            <person name="Wu G."/>
            <person name="Yamamoto D."/>
            <person name="Yang H.P."/>
            <person name="Yang S.P."/>
            <person name="Yorke J.A."/>
            <person name="Yoshida K."/>
            <person name="Zdobnov E."/>
            <person name="Zhang P."/>
            <person name="Zhang Y."/>
            <person name="Zimin A.V."/>
            <person name="Baldwin J."/>
            <person name="Abdouelleil A."/>
            <person name="Abdulkadir J."/>
            <person name="Abebe A."/>
            <person name="Abera B."/>
            <person name="Abreu J."/>
            <person name="Acer S.C."/>
            <person name="Aftuck L."/>
            <person name="Alexander A."/>
            <person name="An P."/>
            <person name="Anderson E."/>
            <person name="Anderson S."/>
            <person name="Arachi H."/>
            <person name="Azer M."/>
            <person name="Bachantsang P."/>
            <person name="Barry A."/>
            <person name="Bayul T."/>
            <person name="Berlin A."/>
            <person name="Bessette D."/>
            <person name="Bloom T."/>
            <person name="Blye J."/>
            <person name="Boguslavskiy L."/>
            <person name="Bonnet C."/>
            <person name="Boukhgalter B."/>
            <person name="Bourzgui I."/>
            <person name="Brown A."/>
            <person name="Cahill P."/>
            <person name="Channer S."/>
            <person name="Cheshatsang Y."/>
            <person name="Chuda L."/>
            <person name="Citroen M."/>
            <person name="Collymore A."/>
            <person name="Cooke P."/>
            <person name="Costello M."/>
            <person name="D'Aco K."/>
            <person name="Daza R."/>
            <person name="De Haan G."/>
            <person name="DeGray S."/>
            <person name="DeMaso C."/>
            <person name="Dhargay N."/>
            <person name="Dooley K."/>
            <person name="Dooley E."/>
            <person name="Doricent M."/>
            <person name="Dorje P."/>
            <person name="Dorjee K."/>
            <person name="Dupes A."/>
            <person name="Elong R."/>
            <person name="Falk J."/>
            <person name="Farina A."/>
            <person name="Faro S."/>
            <person name="Ferguson D."/>
            <person name="Fisher S."/>
            <person name="Foley C.D."/>
            <person name="Franke A."/>
            <person name="Friedrich D."/>
            <person name="Gadbois L."/>
            <person name="Gearin G."/>
            <person name="Gearin C.R."/>
            <person name="Giannoukos G."/>
            <person name="Goode T."/>
            <person name="Graham J."/>
            <person name="Grandbois E."/>
            <person name="Grewal S."/>
            <person name="Gyaltsen K."/>
            <person name="Hafez N."/>
            <person name="Hagos B."/>
            <person name="Hall J."/>
            <person name="Henson C."/>
            <person name="Hollinger A."/>
            <person name="Honan T."/>
            <person name="Huard M.D."/>
            <person name="Hughes L."/>
            <person name="Hurhula B."/>
            <person name="Husby M.E."/>
            <person name="Kamat A."/>
            <person name="Kanga B."/>
            <person name="Kashin S."/>
            <person name="Khazanovich D."/>
            <person name="Kisner P."/>
            <person name="Lance K."/>
            <person name="Lara M."/>
            <person name="Lee W."/>
            <person name="Lennon N."/>
            <person name="Letendre F."/>
            <person name="LeVine R."/>
            <person name="Lipovsky A."/>
            <person name="Liu X."/>
            <person name="Liu J."/>
            <person name="Liu S."/>
            <person name="Lokyitsang T."/>
            <person name="Lokyitsang Y."/>
            <person name="Lubonja R."/>
            <person name="Lui A."/>
            <person name="MacDonald P."/>
            <person name="Magnisalis V."/>
            <person name="Maru K."/>
            <person name="Matthews C."/>
            <person name="McCusker W."/>
            <person name="McDonough S."/>
            <person name="Mehta T."/>
            <person name="Meldrim J."/>
            <person name="Meneus L."/>
            <person name="Mihai O."/>
            <person name="Mihalev A."/>
            <person name="Mihova T."/>
            <person name="Mittelman R."/>
            <person name="Mlenga V."/>
            <person name="Montmayeur A."/>
            <person name="Mulrain L."/>
            <person name="Navidi A."/>
            <person name="Naylor J."/>
            <person name="Negash T."/>
            <person name="Nguyen T."/>
            <person name="Nguyen N."/>
            <person name="Nicol R."/>
            <person name="Norbu C."/>
            <person name="Norbu N."/>
            <person name="Novod N."/>
            <person name="O'Neill B."/>
            <person name="Osman S."/>
            <person name="Markiewicz E."/>
            <person name="Oyono O.L."/>
            <person name="Patti C."/>
            <person name="Phunkhang P."/>
            <person name="Pierre F."/>
            <person name="Priest M."/>
            <person name="Raghuraman S."/>
            <person name="Rege F."/>
            <person name="Reyes R."/>
            <person name="Rise C."/>
            <person name="Rogov P."/>
            <person name="Ross K."/>
            <person name="Ryan E."/>
            <person name="Settipalli S."/>
            <person name="Shea T."/>
            <person name="Sherpa N."/>
            <person name="Shi L."/>
            <person name="Shih D."/>
            <person name="Sparrow T."/>
            <person name="Spaulding J."/>
            <person name="Stalker J."/>
            <person name="Stange-Thomann N."/>
            <person name="Stavropoulos S."/>
            <person name="Stone C."/>
            <person name="Strader C."/>
            <person name="Tesfaye S."/>
            <person name="Thomson T."/>
            <person name="Thoulutsang Y."/>
            <person name="Thoulutsang D."/>
            <person name="Topham K."/>
            <person name="Topping I."/>
            <person name="Tsamla T."/>
            <person name="Vassiliev H."/>
            <person name="Vo A."/>
            <person name="Wangchuk T."/>
            <person name="Wangdi T."/>
            <person name="Weiand M."/>
            <person name="Wilkinson J."/>
            <person name="Wilson A."/>
            <person name="Yadav S."/>
            <person name="Young G."/>
            <person name="Yu Q."/>
            <person name="Zembek L."/>
            <person name="Zhong D."/>
            <person name="Zimmer A."/>
            <person name="Zwirko Z."/>
            <person name="Jaffe D.B."/>
            <person name="Alvarez P."/>
            <person name="Brockman W."/>
            <person name="Butler J."/>
            <person name="Chin C."/>
            <person name="Gnerre S."/>
            <person name="Grabherr M."/>
            <person name="Kleber M."/>
            <person name="Mauceli E."/>
            <person name="MacCallum I."/>
        </authorList>
    </citation>
    <scope>NUCLEOTIDE SEQUENCE [LARGE SCALE GENOMIC DNA]</scope>
    <source>
        <strain evidence="2">MSH-3 / Tucson 14011-0111.49</strain>
    </source>
</reference>
<protein>
    <submittedName>
        <fullName evidence="1">GL26559</fullName>
    </submittedName>
</protein>
<dbReference type="EMBL" id="CH479189">
    <property type="protein sequence ID" value="EDW25370.1"/>
    <property type="molecule type" value="Genomic_DNA"/>
</dbReference>
<organism evidence="2">
    <name type="scientific">Drosophila persimilis</name>
    <name type="common">Fruit fly</name>
    <dbReference type="NCBI Taxonomy" id="7234"/>
    <lineage>
        <taxon>Eukaryota</taxon>
        <taxon>Metazoa</taxon>
        <taxon>Ecdysozoa</taxon>
        <taxon>Arthropoda</taxon>
        <taxon>Hexapoda</taxon>
        <taxon>Insecta</taxon>
        <taxon>Pterygota</taxon>
        <taxon>Neoptera</taxon>
        <taxon>Endopterygota</taxon>
        <taxon>Diptera</taxon>
        <taxon>Brachycera</taxon>
        <taxon>Muscomorpha</taxon>
        <taxon>Ephydroidea</taxon>
        <taxon>Drosophilidae</taxon>
        <taxon>Drosophila</taxon>
        <taxon>Sophophora</taxon>
    </lineage>
</organism>
<keyword evidence="2" id="KW-1185">Reference proteome</keyword>
<dbReference type="Proteomes" id="UP000008744">
    <property type="component" value="Unassembled WGS sequence"/>
</dbReference>
<accession>B4GSL1</accession>
<evidence type="ECO:0000313" key="1">
    <source>
        <dbReference type="EMBL" id="EDW25370.1"/>
    </source>
</evidence>
<sequence length="172" mass="19831">MSRQFVCLCIWHGNNLSVENRLVPIFPSSSSSTPRQRQQQQQQQIRPWIAVQRTLPDNETLSEINKDREDGELFKAVAESQVSQPGGSTYRDSSAGVVVVVDLAGLQHLLSWQQLQKSQQQEQAQQQQPQSFVAESRWLRMRGCFQVESTKVKSHLWERERGQRQGEKQRNS</sequence>
<evidence type="ECO:0000313" key="2">
    <source>
        <dbReference type="Proteomes" id="UP000008744"/>
    </source>
</evidence>
<dbReference type="AlphaFoldDB" id="B4GSL1"/>
<dbReference type="HOGENOM" id="CLU_1556891_0_0_1"/>